<keyword evidence="2" id="KW-1185">Reference proteome</keyword>
<reference evidence="2" key="1">
    <citation type="journal article" date="2019" name="Int. J. Syst. Evol. Microbiol.">
        <title>The Global Catalogue of Microorganisms (GCM) 10K type strain sequencing project: providing services to taxonomists for standard genome sequencing and annotation.</title>
        <authorList>
            <consortium name="The Broad Institute Genomics Platform"/>
            <consortium name="The Broad Institute Genome Sequencing Center for Infectious Disease"/>
            <person name="Wu L."/>
            <person name="Ma J."/>
        </authorList>
    </citation>
    <scope>NUCLEOTIDE SEQUENCE [LARGE SCALE GENOMIC DNA]</scope>
    <source>
        <strain evidence="2">JCM 18123</strain>
    </source>
</reference>
<name>A0ABP9GT86_9ACTN</name>
<sequence length="70" mass="8412">MGRRRHPDREFEALLRDAENKGWRVVDGKYFKLYCPCPRKCKKTIRLTPSDPNYLRNAKGQLRRATCWED</sequence>
<proteinExistence type="predicted"/>
<gene>
    <name evidence="1" type="ORF">GCM10023224_41620</name>
</gene>
<comment type="caution">
    <text evidence="1">The sequence shown here is derived from an EMBL/GenBank/DDBJ whole genome shotgun (WGS) entry which is preliminary data.</text>
</comment>
<protein>
    <submittedName>
        <fullName evidence="1">Uncharacterized protein</fullName>
    </submittedName>
</protein>
<dbReference type="Proteomes" id="UP001499993">
    <property type="component" value="Unassembled WGS sequence"/>
</dbReference>
<accession>A0ABP9GT86</accession>
<evidence type="ECO:0000313" key="2">
    <source>
        <dbReference type="Proteomes" id="UP001499993"/>
    </source>
</evidence>
<organism evidence="1 2">
    <name type="scientific">Streptomonospora halophila</name>
    <dbReference type="NCBI Taxonomy" id="427369"/>
    <lineage>
        <taxon>Bacteria</taxon>
        <taxon>Bacillati</taxon>
        <taxon>Actinomycetota</taxon>
        <taxon>Actinomycetes</taxon>
        <taxon>Streptosporangiales</taxon>
        <taxon>Nocardiopsidaceae</taxon>
        <taxon>Streptomonospora</taxon>
    </lineage>
</organism>
<dbReference type="EMBL" id="BAABIK010000027">
    <property type="protein sequence ID" value="GAA4952521.1"/>
    <property type="molecule type" value="Genomic_DNA"/>
</dbReference>
<evidence type="ECO:0000313" key="1">
    <source>
        <dbReference type="EMBL" id="GAA4952521.1"/>
    </source>
</evidence>